<dbReference type="PANTHER" id="PTHR47642:SF5">
    <property type="entry name" value="ATP-DEPENDENT DNA HELICASE"/>
    <property type="match status" value="1"/>
</dbReference>
<dbReference type="CDD" id="cd18809">
    <property type="entry name" value="SF1_C_RecD"/>
    <property type="match status" value="1"/>
</dbReference>
<sequence length="494" mass="55829">MELSYEQQLAFQKYIEGRNVFITGPGGTGKSELIRRIYQHASSRLKDIHVCALTGCAAILLNCKAKTLHSWSGIGLGNLPLDSLIKKIKCSKFLKALWKDTDILVVDEVSMLSLHLFNLLNQIGKAVRGNSKPFGGIQLIFSGDFYQLPPVGNRDEPETMQFCFESDNWNSIFSHQCQIQLVKIFRQKDEVYSSILNQIRIGKIKRKSNDILLSYVGREYDKNLVVEPTKLFPTKSKVENINNTKMLLLENKETSYELKYHTDLKMTALEKSIRHEFNELSIKMELDFIAGNLICEKDIKIKMGCQVMCVVNVKSDIDDSLEICNGSQGIVTGFCGATGFPLVKFNNGVEKVMPRHTWLSDKIPGIGVSQVPLILAWALTIHKSQGATLDTAEIDVGSGIFECGQTYVALSRVKSLDGLYLTSFDAKRIRINKKVQEFYEKLNEFQEKPRVEIPTVFAEPIAVAQQMGAHENPFIDFQYVQATQVELVEEKYEE</sequence>
<name>A0A6C0HDI7_9ZZZZ</name>
<dbReference type="Gene3D" id="3.40.50.300">
    <property type="entry name" value="P-loop containing nucleotide triphosphate hydrolases"/>
    <property type="match status" value="1"/>
</dbReference>
<dbReference type="Pfam" id="PF05970">
    <property type="entry name" value="PIF1"/>
    <property type="match status" value="1"/>
</dbReference>
<dbReference type="InterPro" id="IPR010285">
    <property type="entry name" value="DNA_helicase_pif1-like_DEAD"/>
</dbReference>
<dbReference type="PANTHER" id="PTHR47642">
    <property type="entry name" value="ATP-DEPENDENT DNA HELICASE"/>
    <property type="match status" value="1"/>
</dbReference>
<organism evidence="2">
    <name type="scientific">viral metagenome</name>
    <dbReference type="NCBI Taxonomy" id="1070528"/>
    <lineage>
        <taxon>unclassified sequences</taxon>
        <taxon>metagenomes</taxon>
        <taxon>organismal metagenomes</taxon>
    </lineage>
</organism>
<dbReference type="EMBL" id="MN739929">
    <property type="protein sequence ID" value="QHT78205.1"/>
    <property type="molecule type" value="Genomic_DNA"/>
</dbReference>
<protein>
    <recommendedName>
        <fullName evidence="1">DNA helicase Pif1-like DEAD-box helicase domain-containing protein</fullName>
    </recommendedName>
</protein>
<reference evidence="2" key="1">
    <citation type="journal article" date="2020" name="Nature">
        <title>Giant virus diversity and host interactions through global metagenomics.</title>
        <authorList>
            <person name="Schulz F."/>
            <person name="Roux S."/>
            <person name="Paez-Espino D."/>
            <person name="Jungbluth S."/>
            <person name="Walsh D.A."/>
            <person name="Denef V.J."/>
            <person name="McMahon K.D."/>
            <person name="Konstantinidis K.T."/>
            <person name="Eloe-Fadrosh E.A."/>
            <person name="Kyrpides N.C."/>
            <person name="Woyke T."/>
        </authorList>
    </citation>
    <scope>NUCLEOTIDE SEQUENCE</scope>
    <source>
        <strain evidence="2">GVMAG-M-3300023179-91</strain>
    </source>
</reference>
<evidence type="ECO:0000313" key="2">
    <source>
        <dbReference type="EMBL" id="QHT78205.1"/>
    </source>
</evidence>
<dbReference type="CDD" id="cd18037">
    <property type="entry name" value="DEXSc_Pif1_like"/>
    <property type="match status" value="1"/>
</dbReference>
<dbReference type="AlphaFoldDB" id="A0A6C0HDI7"/>
<dbReference type="GO" id="GO:0000723">
    <property type="term" value="P:telomere maintenance"/>
    <property type="evidence" value="ECO:0007669"/>
    <property type="project" value="InterPro"/>
</dbReference>
<proteinExistence type="predicted"/>
<dbReference type="SUPFAM" id="SSF52540">
    <property type="entry name" value="P-loop containing nucleoside triphosphate hydrolases"/>
    <property type="match status" value="2"/>
</dbReference>
<dbReference type="InterPro" id="IPR051055">
    <property type="entry name" value="PIF1_helicase"/>
</dbReference>
<dbReference type="GO" id="GO:0003678">
    <property type="term" value="F:DNA helicase activity"/>
    <property type="evidence" value="ECO:0007669"/>
    <property type="project" value="InterPro"/>
</dbReference>
<evidence type="ECO:0000259" key="1">
    <source>
        <dbReference type="Pfam" id="PF05970"/>
    </source>
</evidence>
<dbReference type="InterPro" id="IPR027417">
    <property type="entry name" value="P-loop_NTPase"/>
</dbReference>
<dbReference type="GO" id="GO:0006281">
    <property type="term" value="P:DNA repair"/>
    <property type="evidence" value="ECO:0007669"/>
    <property type="project" value="InterPro"/>
</dbReference>
<feature type="domain" description="DNA helicase Pif1-like DEAD-box helicase" evidence="1">
    <location>
        <begin position="3"/>
        <end position="207"/>
    </location>
</feature>
<accession>A0A6C0HDI7</accession>